<reference evidence="3" key="3">
    <citation type="submission" date="2025-09" db="UniProtKB">
        <authorList>
            <consortium name="Ensembl"/>
        </authorList>
    </citation>
    <scope>IDENTIFICATION</scope>
</reference>
<keyword evidence="4" id="KW-1185">Reference proteome</keyword>
<reference evidence="3" key="1">
    <citation type="submission" date="2019-06" db="EMBL/GenBank/DDBJ databases">
        <authorList>
            <consortium name="Wellcome Sanger Institute Data Sharing"/>
        </authorList>
    </citation>
    <scope>NUCLEOTIDE SEQUENCE [LARGE SCALE GENOMIC DNA]</scope>
</reference>
<evidence type="ECO:0000313" key="3">
    <source>
        <dbReference type="Ensembl" id="ENSSFAP00005048480.1"/>
    </source>
</evidence>
<dbReference type="GO" id="GO:0008832">
    <property type="term" value="F:dGTPase activity"/>
    <property type="evidence" value="ECO:0007669"/>
    <property type="project" value="TreeGrafter"/>
</dbReference>
<dbReference type="PANTHER" id="PTHR11373">
    <property type="entry name" value="DEOXYNUCLEOSIDE TRIPHOSPHATE TRIPHOSPHOHYDROLASE"/>
    <property type="match status" value="1"/>
</dbReference>
<dbReference type="InterPro" id="IPR006674">
    <property type="entry name" value="HD_domain"/>
</dbReference>
<evidence type="ECO:0000313" key="4">
    <source>
        <dbReference type="Proteomes" id="UP000472267"/>
    </source>
</evidence>
<dbReference type="Ensembl" id="ENSSFAT00005050092.1">
    <property type="protein sequence ID" value="ENSSFAP00005048480.1"/>
    <property type="gene ID" value="ENSSFAG00005023536.1"/>
</dbReference>
<gene>
    <name evidence="3" type="primary">LOC115408385</name>
</gene>
<feature type="domain" description="HD" evidence="2">
    <location>
        <begin position="51"/>
        <end position="194"/>
    </location>
</feature>
<name>A0A672J5Z1_SALFA</name>
<dbReference type="CDD" id="cd00077">
    <property type="entry name" value="HDc"/>
    <property type="match status" value="1"/>
</dbReference>
<organism evidence="3 4">
    <name type="scientific">Salarias fasciatus</name>
    <name type="common">Jewelled blenny</name>
    <name type="synonym">Blennius fasciatus</name>
    <dbReference type="NCBI Taxonomy" id="181472"/>
    <lineage>
        <taxon>Eukaryota</taxon>
        <taxon>Metazoa</taxon>
        <taxon>Chordata</taxon>
        <taxon>Craniata</taxon>
        <taxon>Vertebrata</taxon>
        <taxon>Euteleostomi</taxon>
        <taxon>Actinopterygii</taxon>
        <taxon>Neopterygii</taxon>
        <taxon>Teleostei</taxon>
        <taxon>Neoteleostei</taxon>
        <taxon>Acanthomorphata</taxon>
        <taxon>Ovalentaria</taxon>
        <taxon>Blenniimorphae</taxon>
        <taxon>Blenniiformes</taxon>
        <taxon>Blennioidei</taxon>
        <taxon>Blenniidae</taxon>
        <taxon>Salariinae</taxon>
        <taxon>Salarias</taxon>
    </lineage>
</organism>
<evidence type="ECO:0000259" key="2">
    <source>
        <dbReference type="Pfam" id="PF01966"/>
    </source>
</evidence>
<dbReference type="OMA" id="VHANIIM"/>
<dbReference type="InterPro" id="IPR003607">
    <property type="entry name" value="HD/PDEase_dom"/>
</dbReference>
<proteinExistence type="inferred from homology"/>
<dbReference type="InParanoid" id="A0A672J5Z1"/>
<accession>A0A672J5Z1</accession>
<reference evidence="3" key="2">
    <citation type="submission" date="2025-08" db="UniProtKB">
        <authorList>
            <consortium name="Ensembl"/>
        </authorList>
    </citation>
    <scope>IDENTIFICATION</scope>
</reference>
<dbReference type="InterPro" id="IPR050135">
    <property type="entry name" value="dGTPase-like"/>
</dbReference>
<sequence length="419" mass="49522">PAEKSCKTEQPFCLQNGVSSVCLCSPQEEVARSVDLGPVFFFLSMLFLWLYRVAYSAGELAKALRSRQPELDIDDKDILCVQIAGLCHDLGHGPFSHLFDQMFIPRVLGRQNQWEKASQELFDHLVKEYKLEDEIIDEKKKIRLEKEDLTFIKEMINPTKWPFEGRGEEKSFLYEIVSNKLNGIDVDKFDYLERDCLHMGLKNTFDFRCFFLFARVCEVDGRNHICMREKEVGNLYDMFYSRYSLHRRVCQHRVTQNVGIMITDAFVKADRFLNLSGAISNLDKYINLTDEVFEKILHSTEPKLQEAREILRHIHKRNLYKFVGEAKPFIFDYGKRDKDPVRNVFFYRKDAPETGLRIRQDQRANLLPERFCERIFRVYWKNTENDETTKNRLEEAKKRFSTWCKQSAFVDNADDEDQN</sequence>
<dbReference type="GO" id="GO:0006203">
    <property type="term" value="P:dGTP catabolic process"/>
    <property type="evidence" value="ECO:0007669"/>
    <property type="project" value="TreeGrafter"/>
</dbReference>
<protein>
    <recommendedName>
        <fullName evidence="2">HD domain-containing protein</fullName>
    </recommendedName>
</protein>
<comment type="similarity">
    <text evidence="1">Belongs to the SAMHD1 family.</text>
</comment>
<dbReference type="PANTHER" id="PTHR11373:SF4">
    <property type="entry name" value="DEOXYNUCLEOSIDE TRIPHOSPHATE TRIPHOSPHOHYDROLASE SAMHD1"/>
    <property type="match status" value="1"/>
</dbReference>
<dbReference type="Gene3D" id="3.30.70.2760">
    <property type="match status" value="1"/>
</dbReference>
<dbReference type="SUPFAM" id="SSF109604">
    <property type="entry name" value="HD-domain/PDEase-like"/>
    <property type="match status" value="1"/>
</dbReference>
<dbReference type="AlphaFoldDB" id="A0A672J5Z1"/>
<dbReference type="GO" id="GO:0005634">
    <property type="term" value="C:nucleus"/>
    <property type="evidence" value="ECO:0007669"/>
    <property type="project" value="TreeGrafter"/>
</dbReference>
<dbReference type="Proteomes" id="UP000472267">
    <property type="component" value="Chromosome 20"/>
</dbReference>
<evidence type="ECO:0000256" key="1">
    <source>
        <dbReference type="ARBA" id="ARBA00005776"/>
    </source>
</evidence>
<dbReference type="Gene3D" id="1.10.3210.10">
    <property type="entry name" value="Hypothetical protein af1432"/>
    <property type="match status" value="1"/>
</dbReference>
<dbReference type="Pfam" id="PF01966">
    <property type="entry name" value="HD"/>
    <property type="match status" value="1"/>
</dbReference>